<dbReference type="Proteomes" id="UP000238701">
    <property type="component" value="Unassembled WGS sequence"/>
</dbReference>
<evidence type="ECO:0000259" key="3">
    <source>
        <dbReference type="PROSITE" id="PS51186"/>
    </source>
</evidence>
<proteinExistence type="predicted"/>
<feature type="domain" description="N-acetyltransferase" evidence="3">
    <location>
        <begin position="160"/>
        <end position="314"/>
    </location>
</feature>
<reference evidence="5" key="1">
    <citation type="submission" date="2018-02" db="EMBL/GenBank/DDBJ databases">
        <authorList>
            <person name="Hausmann B."/>
        </authorList>
    </citation>
    <scope>NUCLEOTIDE SEQUENCE [LARGE SCALE GENOMIC DNA]</scope>
    <source>
        <strain evidence="5">Peat soil MAG SbA1</strain>
    </source>
</reference>
<evidence type="ECO:0000256" key="1">
    <source>
        <dbReference type="ARBA" id="ARBA00022679"/>
    </source>
</evidence>
<gene>
    <name evidence="4" type="ORF">SBA1_100041</name>
</gene>
<dbReference type="CDD" id="cd04301">
    <property type="entry name" value="NAT_SF"/>
    <property type="match status" value="1"/>
</dbReference>
<dbReference type="OrthoDB" id="106155at2"/>
<organism evidence="4 5">
    <name type="scientific">Candidatus Sulfotelmatobacter kueseliae</name>
    <dbReference type="NCBI Taxonomy" id="2042962"/>
    <lineage>
        <taxon>Bacteria</taxon>
        <taxon>Pseudomonadati</taxon>
        <taxon>Acidobacteriota</taxon>
        <taxon>Terriglobia</taxon>
        <taxon>Terriglobales</taxon>
        <taxon>Candidatus Korobacteraceae</taxon>
        <taxon>Candidatus Sulfotelmatobacter</taxon>
    </lineage>
</organism>
<evidence type="ECO:0000313" key="5">
    <source>
        <dbReference type="Proteomes" id="UP000238701"/>
    </source>
</evidence>
<dbReference type="Gene3D" id="3.40.630.30">
    <property type="match status" value="1"/>
</dbReference>
<sequence length="314" mass="35424">MEILDLRHFSSADLRPLLADETQLWARLLSWDYSGSAEMILRYVDAKILPGYAAVDRGRVFGYSFFVYEGSKGVIGDLYVANGNRLPDARAVELRLLTHVIETLQQSPGIHRVEAQLLAHDANALSRPFLETGFQRHPRLFMVLTLGKSGHEEIPVHPEVEIRPWSEAQYQPSAAVITAAYRGHVDALINDQYHTLAGSLRFLNNIVRFPGCGVFDADSSFVALDRRAKTLIGLILCSRVRHDVGHITQVCVLPEYRTRRIGESLMAMTMGNLQKRKFTMLSLTVTEANARAVALYRRLNFDTKRIFDALVWEG</sequence>
<dbReference type="Pfam" id="PF00583">
    <property type="entry name" value="Acetyltransf_1"/>
    <property type="match status" value="1"/>
</dbReference>
<dbReference type="GO" id="GO:0016747">
    <property type="term" value="F:acyltransferase activity, transferring groups other than amino-acyl groups"/>
    <property type="evidence" value="ECO:0007669"/>
    <property type="project" value="InterPro"/>
</dbReference>
<evidence type="ECO:0000256" key="2">
    <source>
        <dbReference type="ARBA" id="ARBA00023315"/>
    </source>
</evidence>
<dbReference type="InterPro" id="IPR000182">
    <property type="entry name" value="GNAT_dom"/>
</dbReference>
<dbReference type="SUPFAM" id="SSF55729">
    <property type="entry name" value="Acyl-CoA N-acyltransferases (Nat)"/>
    <property type="match status" value="2"/>
</dbReference>
<dbReference type="PROSITE" id="PS51186">
    <property type="entry name" value="GNAT"/>
    <property type="match status" value="1"/>
</dbReference>
<dbReference type="InterPro" id="IPR016181">
    <property type="entry name" value="Acyl_CoA_acyltransferase"/>
</dbReference>
<evidence type="ECO:0000313" key="4">
    <source>
        <dbReference type="EMBL" id="SPF31585.1"/>
    </source>
</evidence>
<keyword evidence="1 4" id="KW-0808">Transferase</keyword>
<dbReference type="PANTHER" id="PTHR43877">
    <property type="entry name" value="AMINOALKYLPHOSPHONATE N-ACETYLTRANSFERASE-RELATED-RELATED"/>
    <property type="match status" value="1"/>
</dbReference>
<name>A0A2U3JVY8_9BACT</name>
<dbReference type="EMBL" id="OMOD01000002">
    <property type="protein sequence ID" value="SPF31585.1"/>
    <property type="molecule type" value="Genomic_DNA"/>
</dbReference>
<accession>A0A2U3JVY8</accession>
<dbReference type="InterPro" id="IPR050832">
    <property type="entry name" value="Bact_Acetyltransf"/>
</dbReference>
<protein>
    <submittedName>
        <fullName evidence="4">GCN5-related N-acetyltransferase</fullName>
    </submittedName>
</protein>
<dbReference type="AlphaFoldDB" id="A0A2U3JVY8"/>
<keyword evidence="2" id="KW-0012">Acyltransferase</keyword>